<keyword evidence="2" id="KW-1133">Transmembrane helix</keyword>
<evidence type="ECO:0000313" key="3">
    <source>
        <dbReference type="EMBL" id="ESL04328.1"/>
    </source>
</evidence>
<feature type="region of interest" description="Disordered" evidence="1">
    <location>
        <begin position="238"/>
        <end position="263"/>
    </location>
</feature>
<protein>
    <recommendedName>
        <fullName evidence="5">SGNH hydrolase-type esterase domain-containing protein</fullName>
    </recommendedName>
</protein>
<dbReference type="HOGENOM" id="CLU_1056434_0_0_9"/>
<dbReference type="SUPFAM" id="SSF52266">
    <property type="entry name" value="SGNH hydrolase"/>
    <property type="match status" value="1"/>
</dbReference>
<feature type="transmembrane region" description="Helical" evidence="2">
    <location>
        <begin position="12"/>
        <end position="31"/>
    </location>
</feature>
<proteinExistence type="predicted"/>
<evidence type="ECO:0000256" key="2">
    <source>
        <dbReference type="SAM" id="Phobius"/>
    </source>
</evidence>
<comment type="caution">
    <text evidence="3">The sequence shown here is derived from an EMBL/GenBank/DDBJ whole genome shotgun (WGS) entry which is preliminary data.</text>
</comment>
<organism evidence="3 4">
    <name type="scientific">Catonella morbi ATCC 51271</name>
    <dbReference type="NCBI Taxonomy" id="592026"/>
    <lineage>
        <taxon>Bacteria</taxon>
        <taxon>Bacillati</taxon>
        <taxon>Bacillota</taxon>
        <taxon>Clostridia</taxon>
        <taxon>Lachnospirales</taxon>
        <taxon>Lachnospiraceae</taxon>
        <taxon>Catonella</taxon>
    </lineage>
</organism>
<feature type="compositionally biased region" description="Basic and acidic residues" evidence="1">
    <location>
        <begin position="239"/>
        <end position="263"/>
    </location>
</feature>
<dbReference type="Gene3D" id="3.40.50.1110">
    <property type="entry name" value="SGNH hydrolase"/>
    <property type="match status" value="1"/>
</dbReference>
<keyword evidence="2" id="KW-0472">Membrane</keyword>
<dbReference type="Proteomes" id="UP000018227">
    <property type="component" value="Unassembled WGS sequence"/>
</dbReference>
<dbReference type="InterPro" id="IPR036514">
    <property type="entry name" value="SGNH_hydro_sf"/>
</dbReference>
<dbReference type="AlphaFoldDB" id="V2Y5V7"/>
<reference evidence="3 4" key="1">
    <citation type="submission" date="2013-06" db="EMBL/GenBank/DDBJ databases">
        <authorList>
            <person name="Weinstock G."/>
            <person name="Sodergren E."/>
            <person name="Clifton S."/>
            <person name="Fulton L."/>
            <person name="Fulton B."/>
            <person name="Courtney L."/>
            <person name="Fronick C."/>
            <person name="Harrison M."/>
            <person name="Strong C."/>
            <person name="Farmer C."/>
            <person name="Delahaunty K."/>
            <person name="Markovic C."/>
            <person name="Hall O."/>
            <person name="Minx P."/>
            <person name="Tomlinson C."/>
            <person name="Mitreva M."/>
            <person name="Nelson J."/>
            <person name="Hou S."/>
            <person name="Wollam A."/>
            <person name="Pepin K.H."/>
            <person name="Johnson M."/>
            <person name="Bhonagiri V."/>
            <person name="Nash W.E."/>
            <person name="Warren W."/>
            <person name="Chinwalla A."/>
            <person name="Mardis E.R."/>
            <person name="Wilson R.K."/>
        </authorList>
    </citation>
    <scope>NUCLEOTIDE SEQUENCE [LARGE SCALE GENOMIC DNA]</scope>
    <source>
        <strain evidence="3 4">ATCC 51271</strain>
    </source>
</reference>
<keyword evidence="4" id="KW-1185">Reference proteome</keyword>
<accession>V2Y5V7</accession>
<sequence>MEDAMRGDSDKKLIFFLFGILIALILGGQIFCVKAEIKSEPKTTLIIGDSIPYGMSLGKKRGTGVDEADKVYWLTEGGVSINLLCPDFKVNLGQVMPRAVVNTLTDSKKFDLLKEIKKKKIEDIVVMLGANWPGEEAAKLIVSTLKKLAKKSGCRVYYVNILPYVDKGKYKNRTAVLTYHNRLTKEGFEDTDIIYIDAYSIAKSVKNYQNYTWDGIHYSKDVYNVVFEEILSVIEEEKEAEKLPEEEKTEKKAKAKQDKKAKK</sequence>
<evidence type="ECO:0008006" key="5">
    <source>
        <dbReference type="Google" id="ProtNLM"/>
    </source>
</evidence>
<dbReference type="EMBL" id="ACIL03000005">
    <property type="protein sequence ID" value="ESL04328.1"/>
    <property type="molecule type" value="Genomic_DNA"/>
</dbReference>
<gene>
    <name evidence="3" type="ORF">GCWU0000282_000678</name>
</gene>
<evidence type="ECO:0000256" key="1">
    <source>
        <dbReference type="SAM" id="MobiDB-lite"/>
    </source>
</evidence>
<name>V2Y5V7_9FIRM</name>
<dbReference type="STRING" id="592026.GCWU0000282_000678"/>
<evidence type="ECO:0000313" key="4">
    <source>
        <dbReference type="Proteomes" id="UP000018227"/>
    </source>
</evidence>
<keyword evidence="2" id="KW-0812">Transmembrane</keyword>
<dbReference type="OrthoDB" id="1976592at2"/>